<name>A0A067P903_PLEO1</name>
<reference evidence="3" key="1">
    <citation type="journal article" date="2014" name="Proc. Natl. Acad. Sci. U.S.A.">
        <title>Extensive sampling of basidiomycete genomes demonstrates inadequacy of the white-rot/brown-rot paradigm for wood decay fungi.</title>
        <authorList>
            <person name="Riley R."/>
            <person name="Salamov A.A."/>
            <person name="Brown D.W."/>
            <person name="Nagy L.G."/>
            <person name="Floudas D."/>
            <person name="Held B.W."/>
            <person name="Levasseur A."/>
            <person name="Lombard V."/>
            <person name="Morin E."/>
            <person name="Otillar R."/>
            <person name="Lindquist E.A."/>
            <person name="Sun H."/>
            <person name="LaButti K.M."/>
            <person name="Schmutz J."/>
            <person name="Jabbour D."/>
            <person name="Luo H."/>
            <person name="Baker S.E."/>
            <person name="Pisabarro A.G."/>
            <person name="Walton J.D."/>
            <person name="Blanchette R.A."/>
            <person name="Henrissat B."/>
            <person name="Martin F."/>
            <person name="Cullen D."/>
            <person name="Hibbett D.S."/>
            <person name="Grigoriev I.V."/>
        </authorList>
    </citation>
    <scope>NUCLEOTIDE SEQUENCE [LARGE SCALE GENOMIC DNA]</scope>
    <source>
        <strain evidence="3">PC15</strain>
    </source>
</reference>
<evidence type="ECO:0000313" key="2">
    <source>
        <dbReference type="EMBL" id="KDQ32341.1"/>
    </source>
</evidence>
<protein>
    <submittedName>
        <fullName evidence="2">Uncharacterized protein</fullName>
    </submittedName>
</protein>
<keyword evidence="1" id="KW-0472">Membrane</keyword>
<gene>
    <name evidence="2" type="ORF">PLEOSDRAFT_1100825</name>
</gene>
<evidence type="ECO:0000313" key="3">
    <source>
        <dbReference type="Proteomes" id="UP000027073"/>
    </source>
</evidence>
<feature type="transmembrane region" description="Helical" evidence="1">
    <location>
        <begin position="65"/>
        <end position="85"/>
    </location>
</feature>
<keyword evidence="1" id="KW-1133">Transmembrane helix</keyword>
<feature type="transmembrane region" description="Helical" evidence="1">
    <location>
        <begin position="29"/>
        <end position="53"/>
    </location>
</feature>
<organism evidence="2 3">
    <name type="scientific">Pleurotus ostreatus (strain PC15)</name>
    <name type="common">Oyster mushroom</name>
    <dbReference type="NCBI Taxonomy" id="1137138"/>
    <lineage>
        <taxon>Eukaryota</taxon>
        <taxon>Fungi</taxon>
        <taxon>Dikarya</taxon>
        <taxon>Basidiomycota</taxon>
        <taxon>Agaricomycotina</taxon>
        <taxon>Agaricomycetes</taxon>
        <taxon>Agaricomycetidae</taxon>
        <taxon>Agaricales</taxon>
        <taxon>Pleurotineae</taxon>
        <taxon>Pleurotaceae</taxon>
        <taxon>Pleurotus</taxon>
    </lineage>
</organism>
<dbReference type="HOGENOM" id="CLU_980457_0_0_1"/>
<dbReference type="STRING" id="1137138.A0A067P903"/>
<keyword evidence="1" id="KW-0812">Transmembrane</keyword>
<proteinExistence type="predicted"/>
<accession>A0A067P903</accession>
<dbReference type="Proteomes" id="UP000027073">
    <property type="component" value="Unassembled WGS sequence"/>
</dbReference>
<dbReference type="InParanoid" id="A0A067P903"/>
<dbReference type="VEuPathDB" id="FungiDB:PLEOSDRAFT_1100825"/>
<dbReference type="AlphaFoldDB" id="A0A067P903"/>
<evidence type="ECO:0000256" key="1">
    <source>
        <dbReference type="SAM" id="Phobius"/>
    </source>
</evidence>
<dbReference type="EMBL" id="KL198005">
    <property type="protein sequence ID" value="KDQ32341.1"/>
    <property type="molecule type" value="Genomic_DNA"/>
</dbReference>
<sequence>MRRSNCVIGSICGKQTVETVIHEGRTQQAFAFTLNFATFFTTCIALNLQLVLVQRVNGKAMEKSYVIVVTLLSIVLTVPAFSPGVRSQPVRVRVEPLLSDPVSERDVNFTGWDEANFTCWVNTRRSSGLSVPTQSFWIALAATIETICSVTDMLCDRARLDGEVSYNPYAAVLKSRNQRVLRCQVRTRHFLVQLDESSTPLRSCPTPPDSPCPLDLTHFSHHIFHLRTSPTHVASAAPLHPPPCPTTSGLVEVDQRSLTVVIGPRFDGLAGWHMRTRTGVAPTF</sequence>